<dbReference type="FunFam" id="3.40.50.300:FF:001888">
    <property type="entry name" value="GTP-binding protein chloroplastic"/>
    <property type="match status" value="1"/>
</dbReference>
<dbReference type="Gene3D" id="3.40.50.300">
    <property type="entry name" value="P-loop containing nucleotide triphosphate hydrolases"/>
    <property type="match status" value="1"/>
</dbReference>
<dbReference type="InterPro" id="IPR042108">
    <property type="entry name" value="GTPase_HflX_N_sf"/>
</dbReference>
<evidence type="ECO:0000313" key="5">
    <source>
        <dbReference type="Proteomes" id="UP000289738"/>
    </source>
</evidence>
<dbReference type="NCBIfam" id="TIGR03156">
    <property type="entry name" value="GTP_HflX"/>
    <property type="match status" value="1"/>
</dbReference>
<dbReference type="AlphaFoldDB" id="A0A445C3Z7"/>
<dbReference type="InterPro" id="IPR016496">
    <property type="entry name" value="GTPase_HflX"/>
</dbReference>
<comment type="caution">
    <text evidence="4">The sequence shown here is derived from an EMBL/GenBank/DDBJ whole genome shotgun (WGS) entry which is preliminary data.</text>
</comment>
<feature type="compositionally biased region" description="Polar residues" evidence="1">
    <location>
        <begin position="506"/>
        <end position="532"/>
    </location>
</feature>
<protein>
    <recommendedName>
        <fullName evidence="3">Hflx-type G domain-containing protein</fullName>
    </recommendedName>
</protein>
<name>A0A445C3Z7_ARAHY</name>
<feature type="domain" description="Hflx-type G" evidence="3">
    <location>
        <begin position="312"/>
        <end position="563"/>
    </location>
</feature>
<dbReference type="EMBL" id="SDMP01000007">
    <property type="protein sequence ID" value="RYR45656.1"/>
    <property type="molecule type" value="Genomic_DNA"/>
</dbReference>
<dbReference type="InterPro" id="IPR032305">
    <property type="entry name" value="GTP-bd_M"/>
</dbReference>
<feature type="compositionally biased region" description="Acidic residues" evidence="1">
    <location>
        <begin position="493"/>
        <end position="504"/>
    </location>
</feature>
<evidence type="ECO:0000259" key="3">
    <source>
        <dbReference type="PROSITE" id="PS51705"/>
    </source>
</evidence>
<dbReference type="GO" id="GO:0005737">
    <property type="term" value="C:cytoplasm"/>
    <property type="evidence" value="ECO:0007669"/>
    <property type="project" value="TreeGrafter"/>
</dbReference>
<proteinExistence type="predicted"/>
<keyword evidence="2" id="KW-0812">Transmembrane</keyword>
<evidence type="ECO:0000313" key="4">
    <source>
        <dbReference type="EMBL" id="RYR45656.1"/>
    </source>
</evidence>
<dbReference type="InterPro" id="IPR006073">
    <property type="entry name" value="GTP-bd"/>
</dbReference>
<dbReference type="GO" id="GO:0043022">
    <property type="term" value="F:ribosome binding"/>
    <property type="evidence" value="ECO:0007669"/>
    <property type="project" value="TreeGrafter"/>
</dbReference>
<dbReference type="PANTHER" id="PTHR10229:SF8">
    <property type="entry name" value="GTPASE HFLX"/>
    <property type="match status" value="1"/>
</dbReference>
<dbReference type="PRINTS" id="PR00326">
    <property type="entry name" value="GTP1OBG"/>
</dbReference>
<dbReference type="Pfam" id="PF01926">
    <property type="entry name" value="MMR_HSR1"/>
    <property type="match status" value="1"/>
</dbReference>
<dbReference type="Proteomes" id="UP000289738">
    <property type="component" value="Chromosome A07"/>
</dbReference>
<dbReference type="InterPro" id="IPR027417">
    <property type="entry name" value="P-loop_NTPase"/>
</dbReference>
<feature type="region of interest" description="Disordered" evidence="1">
    <location>
        <begin position="450"/>
        <end position="539"/>
    </location>
</feature>
<keyword evidence="2" id="KW-1133">Transmembrane helix</keyword>
<dbReference type="PROSITE" id="PS51705">
    <property type="entry name" value="G_HFLX"/>
    <property type="match status" value="1"/>
</dbReference>
<organism evidence="4 5">
    <name type="scientific">Arachis hypogaea</name>
    <name type="common">Peanut</name>
    <dbReference type="NCBI Taxonomy" id="3818"/>
    <lineage>
        <taxon>Eukaryota</taxon>
        <taxon>Viridiplantae</taxon>
        <taxon>Streptophyta</taxon>
        <taxon>Embryophyta</taxon>
        <taxon>Tracheophyta</taxon>
        <taxon>Spermatophyta</taxon>
        <taxon>Magnoliopsida</taxon>
        <taxon>eudicotyledons</taxon>
        <taxon>Gunneridae</taxon>
        <taxon>Pentapetalae</taxon>
        <taxon>rosids</taxon>
        <taxon>fabids</taxon>
        <taxon>Fabales</taxon>
        <taxon>Fabaceae</taxon>
        <taxon>Papilionoideae</taxon>
        <taxon>50 kb inversion clade</taxon>
        <taxon>dalbergioids sensu lato</taxon>
        <taxon>Dalbergieae</taxon>
        <taxon>Pterocarpus clade</taxon>
        <taxon>Arachis</taxon>
    </lineage>
</organism>
<dbReference type="GO" id="GO:0005525">
    <property type="term" value="F:GTP binding"/>
    <property type="evidence" value="ECO:0007669"/>
    <property type="project" value="InterPro"/>
</dbReference>
<reference evidence="4 5" key="1">
    <citation type="submission" date="2019-01" db="EMBL/GenBank/DDBJ databases">
        <title>Sequencing of cultivated peanut Arachis hypogaea provides insights into genome evolution and oil improvement.</title>
        <authorList>
            <person name="Chen X."/>
        </authorList>
    </citation>
    <scope>NUCLEOTIDE SEQUENCE [LARGE SCALE GENOMIC DNA]</scope>
    <source>
        <strain evidence="5">cv. Fuhuasheng</strain>
        <tissue evidence="4">Leaves</tissue>
    </source>
</reference>
<dbReference type="CDD" id="cd01878">
    <property type="entry name" value="HflX"/>
    <property type="match status" value="1"/>
</dbReference>
<keyword evidence="5" id="KW-1185">Reference proteome</keyword>
<evidence type="ECO:0000256" key="2">
    <source>
        <dbReference type="SAM" id="Phobius"/>
    </source>
</evidence>
<dbReference type="Gene3D" id="3.40.50.11060">
    <property type="entry name" value="GTPase HflX, N-terminal domain"/>
    <property type="match status" value="1"/>
</dbReference>
<dbReference type="SUPFAM" id="SSF52540">
    <property type="entry name" value="P-loop containing nucleoside triphosphate hydrolases"/>
    <property type="match status" value="1"/>
</dbReference>
<feature type="compositionally biased region" description="Basic and acidic residues" evidence="1">
    <location>
        <begin position="473"/>
        <end position="488"/>
    </location>
</feature>
<sequence>MLRTLLAARSSLRSSRKILTSLSSPPFKCWAPSYSSKQGNDDSHETVSFLLRDTALRSRPPRLLVVQPRLRPDRLLQAKLNEALCLANSLEEQRDGYFLTDFFDKELPPHIVVQNPSMKGHKARADAYFGPGTVHNIKCHLNNAESKAMKRANFFFFMVKWMLFLLMLYCLGFSNGILRQVLARAWDKPVLDRVGLIIEIFNAHAFTKEAKLQAELAALTYKKSRLVRVRGPGGRYTFGAAGDAEVVSARGRGSGGQGFMSGAGETELQLQRRRILERRNYLLSQIEEVRRTRAIQRAGRKRHGGSFGQGLATVAVVGYTNAGKSTLVSELSNSDLYSDCRLFATVDPRLRSAVLPSGRKMLFSDTVGFISDLPIQLVEAFHATLEEVVEADLLVHVVDSSAPNLDEHRSTVFQVLQQIGVSEEKLLNMIEVWNKIDIEEECTDADQADKYLDEDEESDVKSMTTESETDVCEQSRGEYEAMEEKENYSDGWLYDEDTMVDESDFGSPSNADDQQNEQPNKNKISETDSLIGQNGPHVKTSAVTGVGLQELLELIDEKLSAQDDEKLKGAKIVERNIFERKWRPSHTQEDSTIAAEQ</sequence>
<keyword evidence="2" id="KW-0472">Membrane</keyword>
<dbReference type="PANTHER" id="PTHR10229">
    <property type="entry name" value="GTP-BINDING PROTEIN HFLX"/>
    <property type="match status" value="1"/>
</dbReference>
<feature type="transmembrane region" description="Helical" evidence="2">
    <location>
        <begin position="154"/>
        <end position="174"/>
    </location>
</feature>
<dbReference type="Pfam" id="PF16360">
    <property type="entry name" value="GTP-bdg_M"/>
    <property type="match status" value="1"/>
</dbReference>
<accession>A0A445C3Z7</accession>
<dbReference type="InterPro" id="IPR030394">
    <property type="entry name" value="G_HFLX_dom"/>
</dbReference>
<evidence type="ECO:0000256" key="1">
    <source>
        <dbReference type="SAM" id="MobiDB-lite"/>
    </source>
</evidence>
<gene>
    <name evidence="4" type="ORF">Ahy_A07g031467</name>
</gene>